<evidence type="ECO:0000313" key="4">
    <source>
        <dbReference type="Proteomes" id="UP000719916"/>
    </source>
</evidence>
<reference evidence="1 3" key="1">
    <citation type="submission" date="2019-06" db="EMBL/GenBank/DDBJ databases">
        <title>Draft genome sequence of [Clostridium] clostridioforme NBRC 113352.</title>
        <authorList>
            <person name="Miura T."/>
            <person name="Furukawa M."/>
            <person name="Shimamura M."/>
            <person name="Ohyama Y."/>
            <person name="Yamazoe A."/>
            <person name="Kawasaki H."/>
        </authorList>
    </citation>
    <scope>NUCLEOTIDE SEQUENCE [LARGE SCALE GENOMIC DNA]</scope>
    <source>
        <strain evidence="1 3">NBRC 113352</strain>
    </source>
</reference>
<gene>
    <name evidence="1" type="ORF">Ccl03g_40180</name>
    <name evidence="2" type="ORF">G5B26_25115</name>
</gene>
<dbReference type="AlphaFoldDB" id="A0A829W7I2"/>
<evidence type="ECO:0000313" key="3">
    <source>
        <dbReference type="Proteomes" id="UP000315200"/>
    </source>
</evidence>
<accession>A0A829W7I2</accession>
<reference evidence="2 4" key="2">
    <citation type="journal article" date="2020" name="Cell Host Microbe">
        <title>Functional and Genomic Variation between Human-Derived Isolates of Lachnospiraceae Reveals Inter- and Intra-Species Diversity.</title>
        <authorList>
            <person name="Sorbara M.T."/>
            <person name="Littmann E.R."/>
            <person name="Fontana E."/>
            <person name="Moody T.U."/>
            <person name="Kohout C.E."/>
            <person name="Gjonbalaj M."/>
            <person name="Eaton V."/>
            <person name="Seok R."/>
            <person name="Leiner I.M."/>
            <person name="Pamer E.G."/>
        </authorList>
    </citation>
    <scope>NUCLEOTIDE SEQUENCE [LARGE SCALE GENOMIC DNA]</scope>
    <source>
        <strain evidence="2 4">MSK.2.26</strain>
    </source>
</reference>
<dbReference type="RefSeq" id="WP_038259185.1">
    <property type="nucleotide sequence ID" value="NZ_BJLB01000001.1"/>
</dbReference>
<organism evidence="1 3">
    <name type="scientific">Enterocloster clostridioformis</name>
    <dbReference type="NCBI Taxonomy" id="1531"/>
    <lineage>
        <taxon>Bacteria</taxon>
        <taxon>Bacillati</taxon>
        <taxon>Bacillota</taxon>
        <taxon>Clostridia</taxon>
        <taxon>Lachnospirales</taxon>
        <taxon>Lachnospiraceae</taxon>
        <taxon>Enterocloster</taxon>
    </lineage>
</organism>
<evidence type="ECO:0000313" key="2">
    <source>
        <dbReference type="EMBL" id="NSJ46759.1"/>
    </source>
</evidence>
<comment type="caution">
    <text evidence="1">The sequence shown here is derived from an EMBL/GenBank/DDBJ whole genome shotgun (WGS) entry which is preliminary data.</text>
</comment>
<dbReference type="EMBL" id="JAAISW010000087">
    <property type="protein sequence ID" value="NSJ46759.1"/>
    <property type="molecule type" value="Genomic_DNA"/>
</dbReference>
<reference evidence="2" key="3">
    <citation type="submission" date="2020-02" db="EMBL/GenBank/DDBJ databases">
        <authorList>
            <person name="Littmann E."/>
            <person name="Sorbara M."/>
        </authorList>
    </citation>
    <scope>NUCLEOTIDE SEQUENCE</scope>
    <source>
        <strain evidence="2">MSK.2.26</strain>
    </source>
</reference>
<sequence>MKAGYPIPEAQVLFERLDKKVAEEETEKLENPKFNEVQNIHGRNRLLDELARKGGWSIKIKIKI</sequence>
<dbReference type="EMBL" id="BJLB01000001">
    <property type="protein sequence ID" value="GEA38305.1"/>
    <property type="molecule type" value="Genomic_DNA"/>
</dbReference>
<dbReference type="Proteomes" id="UP000719916">
    <property type="component" value="Unassembled WGS sequence"/>
</dbReference>
<proteinExistence type="predicted"/>
<name>A0A829W7I2_9FIRM</name>
<dbReference type="Proteomes" id="UP000315200">
    <property type="component" value="Unassembled WGS sequence"/>
</dbReference>
<evidence type="ECO:0000313" key="1">
    <source>
        <dbReference type="EMBL" id="GEA38305.1"/>
    </source>
</evidence>
<protein>
    <submittedName>
        <fullName evidence="1">Uncharacterized protein</fullName>
    </submittedName>
</protein>